<dbReference type="InterPro" id="IPR017441">
    <property type="entry name" value="Protein_kinase_ATP_BS"/>
</dbReference>
<keyword evidence="1 3" id="KW-0547">Nucleotide-binding</keyword>
<feature type="region of interest" description="Disordered" evidence="4">
    <location>
        <begin position="883"/>
        <end position="902"/>
    </location>
</feature>
<dbReference type="InterPro" id="IPR011009">
    <property type="entry name" value="Kinase-like_dom_sf"/>
</dbReference>
<accession>A0ABQ5KWD3</accession>
<dbReference type="PROSITE" id="PS00107">
    <property type="entry name" value="PROTEIN_KINASE_ATP"/>
    <property type="match status" value="1"/>
</dbReference>
<evidence type="ECO:0000256" key="4">
    <source>
        <dbReference type="SAM" id="MobiDB-lite"/>
    </source>
</evidence>
<feature type="region of interest" description="Disordered" evidence="4">
    <location>
        <begin position="426"/>
        <end position="612"/>
    </location>
</feature>
<dbReference type="Proteomes" id="UP001057375">
    <property type="component" value="Unassembled WGS sequence"/>
</dbReference>
<dbReference type="SUPFAM" id="SSF56112">
    <property type="entry name" value="Protein kinase-like (PK-like)"/>
    <property type="match status" value="1"/>
</dbReference>
<dbReference type="PANTHER" id="PTHR24055">
    <property type="entry name" value="MITOGEN-ACTIVATED PROTEIN KINASE"/>
    <property type="match status" value="1"/>
</dbReference>
<feature type="compositionally biased region" description="Low complexity" evidence="4">
    <location>
        <begin position="471"/>
        <end position="486"/>
    </location>
</feature>
<evidence type="ECO:0000313" key="7">
    <source>
        <dbReference type="Proteomes" id="UP001057375"/>
    </source>
</evidence>
<evidence type="ECO:0000256" key="3">
    <source>
        <dbReference type="PROSITE-ProRule" id="PRU10141"/>
    </source>
</evidence>
<dbReference type="SMART" id="SM00220">
    <property type="entry name" value="S_TKc"/>
    <property type="match status" value="1"/>
</dbReference>
<name>A0ABQ5KWD3_9EUKA</name>
<feature type="compositionally biased region" description="Basic and acidic residues" evidence="4">
    <location>
        <begin position="460"/>
        <end position="470"/>
    </location>
</feature>
<comment type="caution">
    <text evidence="6">The sequence shown here is derived from an EMBL/GenBank/DDBJ whole genome shotgun (WGS) entry which is preliminary data.</text>
</comment>
<feature type="binding site" evidence="3">
    <location>
        <position position="51"/>
    </location>
    <ligand>
        <name>ATP</name>
        <dbReference type="ChEBI" id="CHEBI:30616"/>
    </ligand>
</feature>
<evidence type="ECO:0000256" key="1">
    <source>
        <dbReference type="ARBA" id="ARBA00022741"/>
    </source>
</evidence>
<dbReference type="InterPro" id="IPR008271">
    <property type="entry name" value="Ser/Thr_kinase_AS"/>
</dbReference>
<keyword evidence="7" id="KW-1185">Reference proteome</keyword>
<dbReference type="Gene3D" id="1.10.510.10">
    <property type="entry name" value="Transferase(Phosphotransferase) domain 1"/>
    <property type="match status" value="2"/>
</dbReference>
<feature type="compositionally biased region" description="Low complexity" evidence="4">
    <location>
        <begin position="435"/>
        <end position="452"/>
    </location>
</feature>
<keyword evidence="6" id="KW-0808">Transferase</keyword>
<keyword evidence="2 3" id="KW-0067">ATP-binding</keyword>
<feature type="domain" description="Protein kinase" evidence="5">
    <location>
        <begin position="21"/>
        <end position="352"/>
    </location>
</feature>
<dbReference type="InterPro" id="IPR050117">
    <property type="entry name" value="MAPK"/>
</dbReference>
<sequence length="1204" mass="135488">MARHNSLHSTKDTYVSVFSRYKFCDSLGKGSYGIVYKAFDKRTKKYVAIKKVKAFGSGSISEAQKVFREIYFLKSFKHFNIVRLLNVVKADNDDCDVYLVFELMNSDLRSAIKSKALQPIHIKYIMFQLVASLAYIHSGDVIHCDVKPANVLLNEKSVAKMADFGLSQSIGKDRRADSKSKHRMPCRTGTRWYSPPELLVASSKCGKAIDMWSLGCTFAEMLLGRPLFPGSDCKDQLTRIMKFIGCPSSSDISHIKSSCSHGYLTSIFASIASSAMISPVISPRSSTLPQIESSESLMARFSRSSPSQLTIQNLSRLLPAVSPDAIDFLARLLLFCPDHRMTALDALHHPYLAAFTRESGSHSVSSPLIPVPLLPSPVILPLCDQTKYSISKYKAFVFALAKRTISYDSLPKSSSSCQHLTVESFTSSRSDPGHVGVTSSCSSSSSSSVSLVVDKRARKRESERGGKESRSVGSPHSTSPSHSRSTSETHGAISTQPQCSTGLSHSFFVKKSPITKPNPSPPPLLKRRFSSRPLLNPSRKLKKNDKNPAFEGREEDQDALMLDKDGKVKSPITKPNPSPPPLLKRRFSSRPLLNPSRKLKKNDKNPAFEGREEDQDALMLDKDGKVVTELEVQSIEASDMMQSTSKCFTLHLVDILYRFKSSKFASAAFYLPGNLSSFVEADSYYIGEQESIPYQFVNSCVMDILKQMNRHISQLCDVYQKKFAKSLKDISILVTNSQTLFSAITNIKRQEDSRWETISGDAFYRSFSRVDSVKVAERARISVVVKIRKGLLPSAANRNKKLFAKLLKQEQEDIFEKERQKEVRKRTRHVQQFGQHIVLYDPLIEEYPSILKFNKDMMDLVSSILSHSYSSWICSSLMESKEGDTEHQELKEDIKMDEKSEESEWDTLLKEIADDGRDSLTQSLNPSQVSQESVKLVESSSSGVDPTVKKSVFEASTKQLAESPLVSKLRKKHIRDISVVFLHRQGAIDFIEEFLSLPIIQQTECLVRMISFASTHIDPLYLAKLGVKQPYLLHTSLRVRFSSSLSSDLSRYKSFIVAMMKRGVAGTKGSSDAGILFRMPPGLNKNQETGDWKSLVVSSCYPMKESPKLIKCRELIQEFEKICFIICSSLVRHEQSFINQPTFLHNLASKFKYIIVLLMFFFETKDGPPKVDESAEKKKDPIFNYDLIREIATMNIQMMIRKYK</sequence>
<proteinExistence type="predicted"/>
<dbReference type="GO" id="GO:0016301">
    <property type="term" value="F:kinase activity"/>
    <property type="evidence" value="ECO:0007669"/>
    <property type="project" value="UniProtKB-KW"/>
</dbReference>
<dbReference type="PROSITE" id="PS50011">
    <property type="entry name" value="PROTEIN_KINASE_DOM"/>
    <property type="match status" value="1"/>
</dbReference>
<dbReference type="EMBL" id="BQXS01011291">
    <property type="protein sequence ID" value="GKT36746.1"/>
    <property type="molecule type" value="Genomic_DNA"/>
</dbReference>
<dbReference type="InterPro" id="IPR000719">
    <property type="entry name" value="Prot_kinase_dom"/>
</dbReference>
<organism evidence="6 7">
    <name type="scientific">Aduncisulcus paluster</name>
    <dbReference type="NCBI Taxonomy" id="2918883"/>
    <lineage>
        <taxon>Eukaryota</taxon>
        <taxon>Metamonada</taxon>
        <taxon>Carpediemonas-like organisms</taxon>
        <taxon>Aduncisulcus</taxon>
    </lineage>
</organism>
<reference evidence="6" key="1">
    <citation type="submission" date="2022-03" db="EMBL/GenBank/DDBJ databases">
        <title>Draft genome sequence of Aduncisulcus paluster, a free-living microaerophilic Fornicata.</title>
        <authorList>
            <person name="Yuyama I."/>
            <person name="Kume K."/>
            <person name="Tamura T."/>
            <person name="Inagaki Y."/>
            <person name="Hashimoto T."/>
        </authorList>
    </citation>
    <scope>NUCLEOTIDE SEQUENCE</scope>
    <source>
        <strain evidence="6">NY0171</strain>
    </source>
</reference>
<gene>
    <name evidence="6" type="ORF">ADUPG1_009652</name>
</gene>
<dbReference type="Gene3D" id="3.30.200.20">
    <property type="entry name" value="Phosphorylase Kinase, domain 1"/>
    <property type="match status" value="1"/>
</dbReference>
<dbReference type="Pfam" id="PF00069">
    <property type="entry name" value="Pkinase"/>
    <property type="match status" value="1"/>
</dbReference>
<dbReference type="PROSITE" id="PS00108">
    <property type="entry name" value="PROTEIN_KINASE_ST"/>
    <property type="match status" value="1"/>
</dbReference>
<protein>
    <submittedName>
        <fullName evidence="6">Mitogen-activated protein kinase 5</fullName>
    </submittedName>
</protein>
<feature type="compositionally biased region" description="Polar residues" evidence="4">
    <location>
        <begin position="488"/>
        <end position="504"/>
    </location>
</feature>
<evidence type="ECO:0000259" key="5">
    <source>
        <dbReference type="PROSITE" id="PS50011"/>
    </source>
</evidence>
<evidence type="ECO:0000313" key="6">
    <source>
        <dbReference type="EMBL" id="GKT36746.1"/>
    </source>
</evidence>
<evidence type="ECO:0000256" key="2">
    <source>
        <dbReference type="ARBA" id="ARBA00022840"/>
    </source>
</evidence>
<feature type="compositionally biased region" description="Basic and acidic residues" evidence="4">
    <location>
        <begin position="883"/>
        <end position="898"/>
    </location>
</feature>
<keyword evidence="6" id="KW-0418">Kinase</keyword>